<comment type="caution">
    <text evidence="3">The sequence shown here is derived from an EMBL/GenBank/DDBJ whole genome shotgun (WGS) entry which is preliminary data.</text>
</comment>
<feature type="region of interest" description="Disordered" evidence="1">
    <location>
        <begin position="1"/>
        <end position="20"/>
    </location>
</feature>
<dbReference type="EC" id="2.1.1.64" evidence="3"/>
<protein>
    <submittedName>
        <fullName evidence="3">Class I SAM-dependent methyltransferase</fullName>
        <ecNumber evidence="3">2.1.1.222</ecNumber>
        <ecNumber evidence="3">2.1.1.64</ecNumber>
    </submittedName>
</protein>
<gene>
    <name evidence="3" type="ORF">ACFPTO_15475</name>
</gene>
<dbReference type="EMBL" id="JBHSMP010000017">
    <property type="protein sequence ID" value="MFC5430190.1"/>
    <property type="molecule type" value="Genomic_DNA"/>
</dbReference>
<evidence type="ECO:0000313" key="4">
    <source>
        <dbReference type="Proteomes" id="UP001596103"/>
    </source>
</evidence>
<reference evidence="4" key="1">
    <citation type="journal article" date="2019" name="Int. J. Syst. Evol. Microbiol.">
        <title>The Global Catalogue of Microorganisms (GCM) 10K type strain sequencing project: providing services to taxonomists for standard genome sequencing and annotation.</title>
        <authorList>
            <consortium name="The Broad Institute Genomics Platform"/>
            <consortium name="The Broad Institute Genome Sequencing Center for Infectious Disease"/>
            <person name="Wu L."/>
            <person name="Ma J."/>
        </authorList>
    </citation>
    <scope>NUCLEOTIDE SEQUENCE [LARGE SCALE GENOMIC DNA]</scope>
    <source>
        <strain evidence="4">CCUG 56042</strain>
    </source>
</reference>
<sequence>MNTTQENVDQHAPDSTKPVDTYDNVEALALDGERFIPGMYQSIMLEHYHRYMLVAPLASGLRVLDIASGEGYGTANLARHAAHAIGVDISESAVLHARRTYQASNLEYRTGNAAAIPVDTHSIDLVVSFETIEHHDQHAEMMAEIKRVLKPGGVLVMSSPNKYEYSDVPGTSNPFHVKELYLDEFRALLASTFAHHALWGQRILSGSVIAPIDGQASHFGHFPAVTQITNSGAATQALRKPLYFIAVASDEALPSLDTSILESNDVLDDMIAQFETKLYWRPVDGQYSEADSTSKVIRANGVQQDIELALTELRGPVERLRYDLADRPAVIHLSSLKLIDGADVEQWRWSGNEADLATRREVLIRREAGQLAIATLGDDPGFEIELPDDLTQRIGPTWKFVVTLTATVESDSAMVMRTMDYRIALLSEELSATRRLIENELTQNKRSLRAAHNEASAMRSSFASRVSAPLRLAASAIKRVFS</sequence>
<dbReference type="Pfam" id="PF08241">
    <property type="entry name" value="Methyltransf_11"/>
    <property type="match status" value="1"/>
</dbReference>
<keyword evidence="3" id="KW-0489">Methyltransferase</keyword>
<name>A0ABW0JB93_9BURK</name>
<dbReference type="SUPFAM" id="SSF53335">
    <property type="entry name" value="S-adenosyl-L-methionine-dependent methyltransferases"/>
    <property type="match status" value="1"/>
</dbReference>
<proteinExistence type="predicted"/>
<dbReference type="PANTHER" id="PTHR43861">
    <property type="entry name" value="TRANS-ACONITATE 2-METHYLTRANSFERASE-RELATED"/>
    <property type="match status" value="1"/>
</dbReference>
<feature type="domain" description="Methyltransferase type 11" evidence="2">
    <location>
        <begin position="64"/>
        <end position="157"/>
    </location>
</feature>
<dbReference type="GO" id="GO:0032259">
    <property type="term" value="P:methylation"/>
    <property type="evidence" value="ECO:0007669"/>
    <property type="project" value="UniProtKB-KW"/>
</dbReference>
<accession>A0ABW0JB93</accession>
<evidence type="ECO:0000259" key="2">
    <source>
        <dbReference type="Pfam" id="PF08241"/>
    </source>
</evidence>
<dbReference type="Proteomes" id="UP001596103">
    <property type="component" value="Unassembled WGS sequence"/>
</dbReference>
<evidence type="ECO:0000256" key="1">
    <source>
        <dbReference type="SAM" id="MobiDB-lite"/>
    </source>
</evidence>
<evidence type="ECO:0000313" key="3">
    <source>
        <dbReference type="EMBL" id="MFC5430190.1"/>
    </source>
</evidence>
<dbReference type="EC" id="2.1.1.222" evidence="3"/>
<dbReference type="GO" id="GO:0102208">
    <property type="term" value="F:2-polyprenyl-6-hydroxyphenol methylase activity"/>
    <property type="evidence" value="ECO:0007669"/>
    <property type="project" value="UniProtKB-EC"/>
</dbReference>
<dbReference type="RefSeq" id="WP_377712425.1">
    <property type="nucleotide sequence ID" value="NZ_JBHSMP010000017.1"/>
</dbReference>
<dbReference type="CDD" id="cd02440">
    <property type="entry name" value="AdoMet_MTases"/>
    <property type="match status" value="1"/>
</dbReference>
<dbReference type="Gene3D" id="3.40.50.150">
    <property type="entry name" value="Vaccinia Virus protein VP39"/>
    <property type="match status" value="1"/>
</dbReference>
<dbReference type="GO" id="GO:0061542">
    <property type="term" value="F:3-demethylubiquinol 3-O-methyltransferase activity"/>
    <property type="evidence" value="ECO:0007669"/>
    <property type="project" value="UniProtKB-EC"/>
</dbReference>
<organism evidence="3 4">
    <name type="scientific">Paraburkholderia denitrificans</name>
    <dbReference type="NCBI Taxonomy" id="694025"/>
    <lineage>
        <taxon>Bacteria</taxon>
        <taxon>Pseudomonadati</taxon>
        <taxon>Pseudomonadota</taxon>
        <taxon>Betaproteobacteria</taxon>
        <taxon>Burkholderiales</taxon>
        <taxon>Burkholderiaceae</taxon>
        <taxon>Paraburkholderia</taxon>
    </lineage>
</organism>
<keyword evidence="3" id="KW-0808">Transferase</keyword>
<dbReference type="InterPro" id="IPR013216">
    <property type="entry name" value="Methyltransf_11"/>
</dbReference>
<dbReference type="InterPro" id="IPR029063">
    <property type="entry name" value="SAM-dependent_MTases_sf"/>
</dbReference>
<keyword evidence="4" id="KW-1185">Reference proteome</keyword>